<evidence type="ECO:0000259" key="9">
    <source>
        <dbReference type="Pfam" id="PF02706"/>
    </source>
</evidence>
<evidence type="ECO:0000256" key="2">
    <source>
        <dbReference type="ARBA" id="ARBA00022475"/>
    </source>
</evidence>
<keyword evidence="2" id="KW-1003">Cell membrane</keyword>
<dbReference type="EMBL" id="JBHUPD010000001">
    <property type="protein sequence ID" value="MFD2871596.1"/>
    <property type="molecule type" value="Genomic_DNA"/>
</dbReference>
<dbReference type="PANTHER" id="PTHR32309:SF13">
    <property type="entry name" value="FERRIC ENTEROBACTIN TRANSPORT PROTEIN FEPE"/>
    <property type="match status" value="1"/>
</dbReference>
<organism evidence="10 11">
    <name type="scientific">Mucilaginibacter ximonensis</name>
    <dbReference type="NCBI Taxonomy" id="538021"/>
    <lineage>
        <taxon>Bacteria</taxon>
        <taxon>Pseudomonadati</taxon>
        <taxon>Bacteroidota</taxon>
        <taxon>Sphingobacteriia</taxon>
        <taxon>Sphingobacteriales</taxon>
        <taxon>Sphingobacteriaceae</taxon>
        <taxon>Mucilaginibacter</taxon>
    </lineage>
</organism>
<dbReference type="InterPro" id="IPR050445">
    <property type="entry name" value="Bact_polysacc_biosynth/exp"/>
</dbReference>
<dbReference type="NCBIfam" id="TIGR01007">
    <property type="entry name" value="eps_fam"/>
    <property type="match status" value="1"/>
</dbReference>
<evidence type="ECO:0000256" key="6">
    <source>
        <dbReference type="ARBA" id="ARBA00022989"/>
    </source>
</evidence>
<dbReference type="RefSeq" id="WP_377182435.1">
    <property type="nucleotide sequence ID" value="NZ_JBHUPD010000001.1"/>
</dbReference>
<keyword evidence="4" id="KW-0547">Nucleotide-binding</keyword>
<keyword evidence="7 8" id="KW-0472">Membrane</keyword>
<gene>
    <name evidence="10" type="ORF">ACFS5N_03880</name>
</gene>
<feature type="transmembrane region" description="Helical" evidence="8">
    <location>
        <begin position="30"/>
        <end position="50"/>
    </location>
</feature>
<evidence type="ECO:0000256" key="7">
    <source>
        <dbReference type="ARBA" id="ARBA00023136"/>
    </source>
</evidence>
<dbReference type="InterPro" id="IPR005702">
    <property type="entry name" value="Wzc-like_C"/>
</dbReference>
<keyword evidence="5" id="KW-0067">ATP-binding</keyword>
<comment type="caution">
    <text evidence="10">The sequence shown here is derived from an EMBL/GenBank/DDBJ whole genome shotgun (WGS) entry which is preliminary data.</text>
</comment>
<accession>A0ABW5Y8I4</accession>
<evidence type="ECO:0000256" key="4">
    <source>
        <dbReference type="ARBA" id="ARBA00022741"/>
    </source>
</evidence>
<dbReference type="InterPro" id="IPR003856">
    <property type="entry name" value="LPS_length_determ_N"/>
</dbReference>
<evidence type="ECO:0000256" key="3">
    <source>
        <dbReference type="ARBA" id="ARBA00022692"/>
    </source>
</evidence>
<feature type="transmembrane region" description="Helical" evidence="8">
    <location>
        <begin position="495"/>
        <end position="516"/>
    </location>
</feature>
<dbReference type="Proteomes" id="UP001597557">
    <property type="component" value="Unassembled WGS sequence"/>
</dbReference>
<evidence type="ECO:0000256" key="1">
    <source>
        <dbReference type="ARBA" id="ARBA00004651"/>
    </source>
</evidence>
<evidence type="ECO:0000256" key="8">
    <source>
        <dbReference type="SAM" id="Phobius"/>
    </source>
</evidence>
<dbReference type="CDD" id="cd05387">
    <property type="entry name" value="BY-kinase"/>
    <property type="match status" value="1"/>
</dbReference>
<dbReference type="Pfam" id="PF02706">
    <property type="entry name" value="Wzz"/>
    <property type="match status" value="1"/>
</dbReference>
<dbReference type="InterPro" id="IPR027417">
    <property type="entry name" value="P-loop_NTPase"/>
</dbReference>
<sequence length="774" mass="86753">MCAQKSIAQNNKRPQPDDEFNLREILAKYLHYWPVFLLFTIITMIGAYAFHMVTKPVYDIKATLLLQDDSQTNDIKSSLQSMGISGSPKSFENDVEVLNSRRLITNVVSDLKLWVSYKVVDDHLKKDIYGDECPITFSLLRPGVKLDQKITIVIKNAYSFSLKTSGQSDDDGESYGFNSDVTTAAGLWQITPTRNLAKYIGTTIIIQLADPQTVVADVQHGLEVALKDKLESSAVDISYKDQIPKRGQDIVNNLISSYNKLQVDDKNARTKTKLDFIDKRLDSLSVDLNYAEKQVEQYRASHGITDIQSQSNSYLQSAQVNDAKLVDVNIQLRVINDIENYINSPNVTDKTVPSTIGINDPNLVSLVQSYVDQQRQRSSLLATTPEKNPAFDPINKQIATTRSAIRENINNIKSSLQVTRSELLNYGSKYRSSIASIPGEDRELEALKRLQVSKEALYNLLLQKREEAALDYASTLSNAQTVDVAYVIPPKASKALVPFAAALVLGLLIPAGLIYLRDIVKNKITSRRSIEKALPVPISGEIEEGDLRSPIVTDAENDKVSFMLVEQFRSLRTQLHYLHNNDSKGRVTLLASSVAGEGKSFVASNLGIALATAGKRTIILELNLYRPVMAQLFNLPESHPGMSNYLNWESLKEEVIQNTVTYRNLDVITSGQFIPNFSELLDRKRIEILLDWLRLHYDHILIDTSPLQVIGDASIVARLCDITLYVIRKNFTSKAELSYINNLCVEHQLPSMSIVFNGVDSVKETYKDYFNTKG</sequence>
<comment type="subcellular location">
    <subcellularLocation>
        <location evidence="1">Cell membrane</location>
        <topology evidence="1">Multi-pass membrane protein</topology>
    </subcellularLocation>
</comment>
<feature type="domain" description="Polysaccharide chain length determinant N-terminal" evidence="9">
    <location>
        <begin position="18"/>
        <end position="111"/>
    </location>
</feature>
<reference evidence="11" key="1">
    <citation type="journal article" date="2019" name="Int. J. Syst. Evol. Microbiol.">
        <title>The Global Catalogue of Microorganisms (GCM) 10K type strain sequencing project: providing services to taxonomists for standard genome sequencing and annotation.</title>
        <authorList>
            <consortium name="The Broad Institute Genomics Platform"/>
            <consortium name="The Broad Institute Genome Sequencing Center for Infectious Disease"/>
            <person name="Wu L."/>
            <person name="Ma J."/>
        </authorList>
    </citation>
    <scope>NUCLEOTIDE SEQUENCE [LARGE SCALE GENOMIC DNA]</scope>
    <source>
        <strain evidence="11">KCTC 22437</strain>
    </source>
</reference>
<keyword evidence="3 8" id="KW-0812">Transmembrane</keyword>
<evidence type="ECO:0000313" key="11">
    <source>
        <dbReference type="Proteomes" id="UP001597557"/>
    </source>
</evidence>
<name>A0ABW5Y8I4_9SPHI</name>
<proteinExistence type="predicted"/>
<dbReference type="SUPFAM" id="SSF52540">
    <property type="entry name" value="P-loop containing nucleoside triphosphate hydrolases"/>
    <property type="match status" value="1"/>
</dbReference>
<dbReference type="PANTHER" id="PTHR32309">
    <property type="entry name" value="TYROSINE-PROTEIN KINASE"/>
    <property type="match status" value="1"/>
</dbReference>
<protein>
    <submittedName>
        <fullName evidence="10">GumC family protein</fullName>
    </submittedName>
</protein>
<keyword evidence="6 8" id="KW-1133">Transmembrane helix</keyword>
<evidence type="ECO:0000313" key="10">
    <source>
        <dbReference type="EMBL" id="MFD2871596.1"/>
    </source>
</evidence>
<dbReference type="Gene3D" id="3.40.50.300">
    <property type="entry name" value="P-loop containing nucleotide triphosphate hydrolases"/>
    <property type="match status" value="1"/>
</dbReference>
<evidence type="ECO:0000256" key="5">
    <source>
        <dbReference type="ARBA" id="ARBA00022840"/>
    </source>
</evidence>
<keyword evidence="11" id="KW-1185">Reference proteome</keyword>